<evidence type="ECO:0000313" key="3">
    <source>
        <dbReference type="Ensembl" id="ENSACDP00005001107.1"/>
    </source>
</evidence>
<keyword evidence="4" id="KW-1185">Reference proteome</keyword>
<feature type="compositionally biased region" description="Low complexity" evidence="1">
    <location>
        <begin position="1177"/>
        <end position="1190"/>
    </location>
</feature>
<feature type="compositionally biased region" description="Low complexity" evidence="1">
    <location>
        <begin position="10"/>
        <end position="25"/>
    </location>
</feature>
<feature type="compositionally biased region" description="Basic and acidic residues" evidence="1">
    <location>
        <begin position="1196"/>
        <end position="1208"/>
    </location>
</feature>
<dbReference type="Proteomes" id="UP000694521">
    <property type="component" value="Unplaced"/>
</dbReference>
<reference evidence="3" key="1">
    <citation type="submission" date="2025-08" db="UniProtKB">
        <authorList>
            <consortium name="Ensembl"/>
        </authorList>
    </citation>
    <scope>IDENTIFICATION</scope>
</reference>
<feature type="region of interest" description="Disordered" evidence="1">
    <location>
        <begin position="374"/>
        <end position="446"/>
    </location>
</feature>
<feature type="region of interest" description="Disordered" evidence="1">
    <location>
        <begin position="1"/>
        <end position="86"/>
    </location>
</feature>
<dbReference type="InterPro" id="IPR016024">
    <property type="entry name" value="ARM-type_fold"/>
</dbReference>
<feature type="compositionally biased region" description="Basic and acidic residues" evidence="1">
    <location>
        <begin position="903"/>
        <end position="932"/>
    </location>
</feature>
<dbReference type="SMART" id="SM01349">
    <property type="entry name" value="TOG"/>
    <property type="match status" value="2"/>
</dbReference>
<feature type="region of interest" description="Disordered" evidence="1">
    <location>
        <begin position="1162"/>
        <end position="1211"/>
    </location>
</feature>
<dbReference type="InterPro" id="IPR034085">
    <property type="entry name" value="TOG"/>
</dbReference>
<name>A0A8B9IDV0_ANSCY</name>
<feature type="compositionally biased region" description="Pro residues" evidence="1">
    <location>
        <begin position="51"/>
        <end position="73"/>
    </location>
</feature>
<feature type="region of interest" description="Disordered" evidence="1">
    <location>
        <begin position="562"/>
        <end position="664"/>
    </location>
</feature>
<accession>A0A8B9IDV0</accession>
<dbReference type="Gene3D" id="1.25.10.10">
    <property type="entry name" value="Leucine-rich Repeat Variant"/>
    <property type="match status" value="3"/>
</dbReference>
<dbReference type="Ensembl" id="ENSACDT00005001313.1">
    <property type="protein sequence ID" value="ENSACDP00005001107.1"/>
    <property type="gene ID" value="ENSACDG00005000768.1"/>
</dbReference>
<feature type="domain" description="TOG" evidence="2">
    <location>
        <begin position="1209"/>
        <end position="1447"/>
    </location>
</feature>
<dbReference type="PANTHER" id="PTHR21567">
    <property type="entry name" value="CLASP"/>
    <property type="match status" value="1"/>
</dbReference>
<feature type="domain" description="TOG" evidence="2">
    <location>
        <begin position="77"/>
        <end position="319"/>
    </location>
</feature>
<feature type="compositionally biased region" description="Basic and acidic residues" evidence="1">
    <location>
        <begin position="887"/>
        <end position="896"/>
    </location>
</feature>
<feature type="compositionally biased region" description="Polar residues" evidence="1">
    <location>
        <begin position="801"/>
        <end position="811"/>
    </location>
</feature>
<evidence type="ECO:0000313" key="4">
    <source>
        <dbReference type="Proteomes" id="UP000694521"/>
    </source>
</evidence>
<dbReference type="PANTHER" id="PTHR21567:SF6">
    <property type="entry name" value="TOG ARRAY REGULATOR OF AXONEMAL MICROTUBULES PROTEIN 1"/>
    <property type="match status" value="1"/>
</dbReference>
<dbReference type="GO" id="GO:0005881">
    <property type="term" value="C:cytoplasmic microtubule"/>
    <property type="evidence" value="ECO:0007669"/>
    <property type="project" value="TreeGrafter"/>
</dbReference>
<dbReference type="SUPFAM" id="SSF48371">
    <property type="entry name" value="ARM repeat"/>
    <property type="match status" value="1"/>
</dbReference>
<feature type="compositionally biased region" description="Polar residues" evidence="1">
    <location>
        <begin position="590"/>
        <end position="600"/>
    </location>
</feature>
<organism evidence="3 4">
    <name type="scientific">Anser cygnoides</name>
    <name type="common">Swan goose</name>
    <dbReference type="NCBI Taxonomy" id="8845"/>
    <lineage>
        <taxon>Eukaryota</taxon>
        <taxon>Metazoa</taxon>
        <taxon>Chordata</taxon>
        <taxon>Craniata</taxon>
        <taxon>Vertebrata</taxon>
        <taxon>Euteleostomi</taxon>
        <taxon>Archelosauria</taxon>
        <taxon>Archosauria</taxon>
        <taxon>Dinosauria</taxon>
        <taxon>Saurischia</taxon>
        <taxon>Theropoda</taxon>
        <taxon>Coelurosauria</taxon>
        <taxon>Aves</taxon>
        <taxon>Neognathae</taxon>
        <taxon>Galloanserae</taxon>
        <taxon>Anseriformes</taxon>
        <taxon>Anatidae</taxon>
        <taxon>Anserinae</taxon>
        <taxon>Anser</taxon>
    </lineage>
</organism>
<feature type="compositionally biased region" description="Low complexity" evidence="1">
    <location>
        <begin position="752"/>
        <end position="772"/>
    </location>
</feature>
<evidence type="ECO:0000256" key="1">
    <source>
        <dbReference type="SAM" id="MobiDB-lite"/>
    </source>
</evidence>
<dbReference type="GO" id="GO:0008017">
    <property type="term" value="F:microtubule binding"/>
    <property type="evidence" value="ECO:0007669"/>
    <property type="project" value="TreeGrafter"/>
</dbReference>
<feature type="compositionally biased region" description="Polar residues" evidence="1">
    <location>
        <begin position="619"/>
        <end position="628"/>
    </location>
</feature>
<dbReference type="GO" id="GO:0005929">
    <property type="term" value="C:cilium"/>
    <property type="evidence" value="ECO:0007669"/>
    <property type="project" value="TreeGrafter"/>
</dbReference>
<protein>
    <submittedName>
        <fullName evidence="3">TOG array regulator of axonemal microtubules 1</fullName>
    </submittedName>
</protein>
<reference evidence="3" key="2">
    <citation type="submission" date="2025-09" db="UniProtKB">
        <authorList>
            <consortium name="Ensembl"/>
        </authorList>
    </citation>
    <scope>IDENTIFICATION</scope>
</reference>
<feature type="compositionally biased region" description="Polar residues" evidence="1">
    <location>
        <begin position="773"/>
        <end position="786"/>
    </location>
</feature>
<feature type="region of interest" description="Disordered" evidence="1">
    <location>
        <begin position="733"/>
        <end position="823"/>
    </location>
</feature>
<evidence type="ECO:0000259" key="2">
    <source>
        <dbReference type="SMART" id="SM01349"/>
    </source>
</evidence>
<feature type="region of interest" description="Disordered" evidence="1">
    <location>
        <begin position="944"/>
        <end position="982"/>
    </location>
</feature>
<sequence length="1447" mass="156975">SFQGHKTARADSVAVPAVAADVPAAGHRSPTPRISQDHSTAGLGGALQAPTTPPPPDPGPDPGPVPSRPLQPRPPEEAAPPGAAPLRFGLLPAELHGRLLEQRDYRGRARAVEELKRLLGAAEQGALASAPAGSLLGLLGLLCALLDDPNFRVVLGALQAVRLLALRLAARLPAFLAPLVAAAAKVLGDAKLPIRREHRRLLLRLMEAAGPRPVLGLLLRREHLRHRNSRVREEVVNVCIAALLTYPGEDLDLAELAFGLAPALVDGKRRVRHAALEAFAALAAAMGPGNTALLFRAVDAVELEADGDGVMHAVQARLARKALPRLAEEGFVEYAVPLPSAGHSRASSLPQGADTDWLLAGGRTQSAHSYCGYHARDAPQTSGSPADQGVSPRRVLSAGKGKNKLPWESEPTADKEGGSGGTMPSMKGVEQFSPSNDFLHSPKLRPSQGMPVSEELFFSRKRPPRNLFQNSIDFNSEHSSVCAMGSHQLHISGKCGTLGCTQTHGKSGSVDSDLQFLGLNNCQQDKVCASLNFSSKTQRSFCNQAEHTLSFQGPNASQGAFILPSYPLSSPRTSPKHVSPPADSPKKSQDNTVNFSNSWPLKSFEGLPKPSSQKHLRSQKSGDNTGDNLQEKHSPLQLKPTLVRHPASRRGLNGTRPVPPIPRLASPLPDKIELSVTKWKNEECEDVWVNEGGRKLAADLSELTLDGEEVDQEEMQSSLRSLRNSAAKKRAKLSSNISDLESPDSALKLDLSGDSPSHASSPSVGSCSESGVYSQESLTSPISTVPQRKRIMSDTFPLLGSKSQPARVSSARNRDANVAEHNSSTGISLWHNPVCFSGVFGSPSSAQTHSQSITCAENGDDQSVKQETEPSSGICRRSIQHSSASHFHAENEKEIKVALSKSVQDKMRQKKKEGKEQNHKEHQEVKDLEEKEEKSWERLKLNEPEKTTTENEISLGPRGRYKDRTPSVTHSPEIMDPSELQPFSKPETALTEALVLLADDDWEKKIEGLNFVRCLSAYHAAILTVKLHETSLAVAQEVKNLRSGVSRAAVVCLGDLFTHLKKSMDQELDNTVKVLLHKAGESNTFIREEVDKALKAMVNNVTPARALCSLINGGQRYYGRKMLFSMMNHPDFDKTLEKYVPAKDLPYIKEFVSNLRQKGLGEMPLDTPSAKGRRSHTSIVGHSRSSSTSRDALSITDRETTEAREVTRKAAPRNSIESEEYVKDIIGLLNAKDFRDRINGINQLLSDTENNQDFVVANIVKIFDAFKPRLHDSNSKVNQVALETMYKMIPLLKDNLSPVINMLVPAMVDNNLNSKNPGIYAAATNVIQALCQHLDNYLLLQPFCTKAQFLHGKAKQDITEKLADLVAELYPRKPHAVEQKVLAVLWHLLGAATSGGSAPGAGGSIRTATAKLSRALFAHMGPSLLAHAAAQPPHVRRSLEECLELAA</sequence>
<dbReference type="InterPro" id="IPR011989">
    <property type="entry name" value="ARM-like"/>
</dbReference>
<dbReference type="GO" id="GO:0000226">
    <property type="term" value="P:microtubule cytoskeleton organization"/>
    <property type="evidence" value="ECO:0007669"/>
    <property type="project" value="TreeGrafter"/>
</dbReference>
<feature type="region of interest" description="Disordered" evidence="1">
    <location>
        <begin position="856"/>
        <end position="932"/>
    </location>
</feature>
<proteinExistence type="predicted"/>